<evidence type="ECO:0000259" key="6">
    <source>
        <dbReference type="PROSITE" id="PS50089"/>
    </source>
</evidence>
<sequence length="274" mass="32241">MLQCGHSFCRSCVHKHWEKRISRTCPLCQQVTDTEPQTNFTLKNLCENYNERNGVELSGPHQNHPERKFLQRQVSCFSRSLLKKNNCAKNMLQTLRFVISCTHILNLFSQIFKTLRHEDDDPFLLLIPGRSKRRRRLLKKSNNRAQSCNIKQKIKNDFKKLHAFLWTEEETKLAALREEKTQKIRMMKLITEMSRNTLSLSDTVKEMEDLGVEKPFIQPYKMKMERTQKALPDPQQLPQVLINESKHVENLQVRVLESVLSNIKDGKFLGHIKL</sequence>
<dbReference type="SUPFAM" id="SSF57850">
    <property type="entry name" value="RING/U-box"/>
    <property type="match status" value="1"/>
</dbReference>
<dbReference type="InterPro" id="IPR017907">
    <property type="entry name" value="Znf_RING_CS"/>
</dbReference>
<keyword evidence="2" id="KW-0479">Metal-binding</keyword>
<dbReference type="InterPro" id="IPR013083">
    <property type="entry name" value="Znf_RING/FYVE/PHD"/>
</dbReference>
<reference evidence="7" key="1">
    <citation type="journal article" date="2011" name="Comp. Biochem. Physiol. Part D Genomics Proteomics">
        <title>Analysis of single nucleotide polymorphisms in three chromosomes of European sea bass Dicentrarchus labrax.</title>
        <authorList>
            <person name="Kuhl H."/>
            <person name="Tine M."/>
            <person name="Hecht J."/>
            <person name="Knaust F."/>
            <person name="Reinhardt R."/>
        </authorList>
    </citation>
    <scope>NUCLEOTIDE SEQUENCE</scope>
</reference>
<proteinExistence type="inferred from homology"/>
<dbReference type="PROSITE" id="PS00518">
    <property type="entry name" value="ZF_RING_1"/>
    <property type="match status" value="1"/>
</dbReference>
<keyword evidence="3 5" id="KW-0863">Zinc-finger</keyword>
<organism evidence="7">
    <name type="scientific">Dicentrarchus labrax</name>
    <name type="common">European seabass</name>
    <name type="synonym">Morone labrax</name>
    <dbReference type="NCBI Taxonomy" id="13489"/>
    <lineage>
        <taxon>Eukaryota</taxon>
        <taxon>Metazoa</taxon>
        <taxon>Chordata</taxon>
        <taxon>Craniata</taxon>
        <taxon>Vertebrata</taxon>
        <taxon>Euteleostomi</taxon>
        <taxon>Actinopterygii</taxon>
        <taxon>Neopterygii</taxon>
        <taxon>Teleostei</taxon>
        <taxon>Neoteleostei</taxon>
        <taxon>Acanthomorphata</taxon>
        <taxon>Eupercaria</taxon>
        <taxon>Moronidae</taxon>
        <taxon>Dicentrarchus</taxon>
    </lineage>
</organism>
<dbReference type="Pfam" id="PF00097">
    <property type="entry name" value="zf-C3HC4"/>
    <property type="match status" value="1"/>
</dbReference>
<comment type="similarity">
    <text evidence="1">Belongs to the TRIM/RBCC family.</text>
</comment>
<reference evidence="7" key="2">
    <citation type="journal article" date="2011" name="Genomics">
        <title>Directed sequencing and annotation of three Dicentrarchus labrax L. chromosomes by applying Sanger- and pyrosequencing technologies on pooled DNA of comparatively mapped BAC clones.</title>
        <authorList>
            <person name="Kuhl H."/>
            <person name="Tine M."/>
            <person name="Beck A."/>
            <person name="Timmermann B."/>
            <person name="Kodira C."/>
            <person name="Reinhardt R."/>
        </authorList>
    </citation>
    <scope>NUCLEOTIDE SEQUENCE</scope>
</reference>
<gene>
    <name evidence="7" type="ORF">DLA_Ib04410</name>
</gene>
<evidence type="ECO:0000256" key="3">
    <source>
        <dbReference type="ARBA" id="ARBA00022771"/>
    </source>
</evidence>
<dbReference type="PROSITE" id="PS50089">
    <property type="entry name" value="ZF_RING_2"/>
    <property type="match status" value="1"/>
</dbReference>
<protein>
    <submittedName>
        <fullName evidence="7">Novel protein similar to vertebrate tripartite motif-containing (TRIM) family</fullName>
    </submittedName>
</protein>
<keyword evidence="4" id="KW-0862">Zinc</keyword>
<reference evidence="7" key="3">
    <citation type="journal article" date="2011" name="Mar. Genomics">
        <title>Comparative analysis of intronless genes in teleost fish genomes: Insights into their evolution and molecular function.</title>
        <authorList>
            <person name="Tine M."/>
            <person name="Kuhl H."/>
            <person name="Beck A."/>
            <person name="Bargelloni L."/>
            <person name="Reinhardt R."/>
        </authorList>
    </citation>
    <scope>NUCLEOTIDE SEQUENCE</scope>
</reference>
<dbReference type="GO" id="GO:0008270">
    <property type="term" value="F:zinc ion binding"/>
    <property type="evidence" value="ECO:0007669"/>
    <property type="project" value="UniProtKB-KW"/>
</dbReference>
<dbReference type="AlphaFoldDB" id="E6ZHR5"/>
<evidence type="ECO:0000256" key="1">
    <source>
        <dbReference type="ARBA" id="ARBA00008518"/>
    </source>
</evidence>
<feature type="domain" description="RING-type" evidence="6">
    <location>
        <begin position="1"/>
        <end position="29"/>
    </location>
</feature>
<dbReference type="PANTHER" id="PTHR24103">
    <property type="entry name" value="E3 UBIQUITIN-PROTEIN LIGASE TRIM"/>
    <property type="match status" value="1"/>
</dbReference>
<dbReference type="InterPro" id="IPR018957">
    <property type="entry name" value="Znf_C3HC4_RING-type"/>
</dbReference>
<evidence type="ECO:0000256" key="2">
    <source>
        <dbReference type="ARBA" id="ARBA00022723"/>
    </source>
</evidence>
<dbReference type="InterPro" id="IPR050143">
    <property type="entry name" value="TRIM/RBCC"/>
</dbReference>
<evidence type="ECO:0000256" key="4">
    <source>
        <dbReference type="ARBA" id="ARBA00022833"/>
    </source>
</evidence>
<evidence type="ECO:0000256" key="5">
    <source>
        <dbReference type="PROSITE-ProRule" id="PRU00175"/>
    </source>
</evidence>
<dbReference type="Gene3D" id="3.30.40.10">
    <property type="entry name" value="Zinc/RING finger domain, C3HC4 (zinc finger)"/>
    <property type="match status" value="1"/>
</dbReference>
<dbReference type="InterPro" id="IPR001841">
    <property type="entry name" value="Znf_RING"/>
</dbReference>
<accession>E6ZHR5</accession>
<evidence type="ECO:0000313" key="7">
    <source>
        <dbReference type="EMBL" id="CBN81599.1"/>
    </source>
</evidence>
<dbReference type="EMBL" id="FQ310507">
    <property type="protein sequence ID" value="CBN81599.1"/>
    <property type="molecule type" value="Genomic_DNA"/>
</dbReference>
<name>E6ZHR5_DICLA</name>